<dbReference type="PROSITE" id="PS01136">
    <property type="entry name" value="UPF0034"/>
    <property type="match status" value="1"/>
</dbReference>
<dbReference type="GO" id="GO:0017150">
    <property type="term" value="F:tRNA dihydrouridine synthase activity"/>
    <property type="evidence" value="ECO:0007669"/>
    <property type="project" value="InterPro"/>
</dbReference>
<dbReference type="CDD" id="cd02801">
    <property type="entry name" value="DUS_like_FMN"/>
    <property type="match status" value="1"/>
</dbReference>
<organism evidence="9 10">
    <name type="scientific">Pseudodesulfovibrio senegalensis</name>
    <dbReference type="NCBI Taxonomy" id="1721087"/>
    <lineage>
        <taxon>Bacteria</taxon>
        <taxon>Pseudomonadati</taxon>
        <taxon>Thermodesulfobacteriota</taxon>
        <taxon>Desulfovibrionia</taxon>
        <taxon>Desulfovibrionales</taxon>
        <taxon>Desulfovibrionaceae</taxon>
    </lineage>
</organism>
<dbReference type="SUPFAM" id="SSF51395">
    <property type="entry name" value="FMN-linked oxidoreductases"/>
    <property type="match status" value="1"/>
</dbReference>
<evidence type="ECO:0000313" key="9">
    <source>
        <dbReference type="EMBL" id="KAB1441908.1"/>
    </source>
</evidence>
<dbReference type="Pfam" id="PF01207">
    <property type="entry name" value="Dus"/>
    <property type="match status" value="1"/>
</dbReference>
<dbReference type="GO" id="GO:0003723">
    <property type="term" value="F:RNA binding"/>
    <property type="evidence" value="ECO:0007669"/>
    <property type="project" value="TreeGrafter"/>
</dbReference>
<evidence type="ECO:0000256" key="4">
    <source>
        <dbReference type="ARBA" id="ARBA00022694"/>
    </source>
</evidence>
<keyword evidence="6" id="KW-0560">Oxidoreductase</keyword>
<keyword evidence="2" id="KW-0285">Flavoprotein</keyword>
<evidence type="ECO:0000256" key="1">
    <source>
        <dbReference type="ARBA" id="ARBA00001917"/>
    </source>
</evidence>
<dbReference type="OrthoDB" id="9764501at2"/>
<comment type="cofactor">
    <cofactor evidence="1">
        <name>FMN</name>
        <dbReference type="ChEBI" id="CHEBI:58210"/>
    </cofactor>
</comment>
<dbReference type="InterPro" id="IPR013785">
    <property type="entry name" value="Aldolase_TIM"/>
</dbReference>
<comment type="caution">
    <text evidence="9">The sequence shown here is derived from an EMBL/GenBank/DDBJ whole genome shotgun (WGS) entry which is preliminary data.</text>
</comment>
<keyword evidence="5" id="KW-0521">NADP</keyword>
<dbReference type="AlphaFoldDB" id="A0A6N6N2M9"/>
<dbReference type="GO" id="GO:0050660">
    <property type="term" value="F:flavin adenine dinucleotide binding"/>
    <property type="evidence" value="ECO:0007669"/>
    <property type="project" value="InterPro"/>
</dbReference>
<evidence type="ECO:0000256" key="6">
    <source>
        <dbReference type="ARBA" id="ARBA00023002"/>
    </source>
</evidence>
<keyword evidence="10" id="KW-1185">Reference proteome</keyword>
<reference evidence="9 10" key="1">
    <citation type="journal article" date="2017" name="Int. J. Syst. Evol. Microbiol.">
        <title>Desulfovibrio senegalensis sp. nov., a mesophilic sulfate reducer isolated from marine sediment.</title>
        <authorList>
            <person name="Thioye A."/>
            <person name="Gam Z.B.A."/>
            <person name="Mbengue M."/>
            <person name="Cayol J.L."/>
            <person name="Joseph-Bartoli M."/>
            <person name="Toure-Kane C."/>
            <person name="Labat M."/>
        </authorList>
    </citation>
    <scope>NUCLEOTIDE SEQUENCE [LARGE SCALE GENOMIC DNA]</scope>
    <source>
        <strain evidence="9 10">DSM 101509</strain>
    </source>
</reference>
<gene>
    <name evidence="9" type="ORF">F8A88_08705</name>
</gene>
<dbReference type="Gene3D" id="3.20.20.70">
    <property type="entry name" value="Aldolase class I"/>
    <property type="match status" value="1"/>
</dbReference>
<feature type="compositionally biased region" description="Basic and acidic residues" evidence="7">
    <location>
        <begin position="329"/>
        <end position="340"/>
    </location>
</feature>
<evidence type="ECO:0000256" key="5">
    <source>
        <dbReference type="ARBA" id="ARBA00022857"/>
    </source>
</evidence>
<feature type="domain" description="DUS-like FMN-binding" evidence="8">
    <location>
        <begin position="34"/>
        <end position="284"/>
    </location>
</feature>
<sequence length="350" mass="38174">METALDAAQLARLRALANRPLAVGNRETRNRLWLAPMLGLGHVAFRAVLEEYGGCGLMVSEMCSALALPSENPATSPVFTFTRDELPRLSCQLVGAQPEEFTAAAQRVQREGFFGVDINMGCSVSGICGKGRGADLLRDPDRAEAVVRAVRDSVSIPVTVKFRTGWSTDPAPAVAMAQRLEQAGADALVFHPRVAPDKRSRPPVWDHIRLVTGAVSIPVIGNGNVCTPADALRMFEETGCAGIAMGRMAIARPWIYAHMTGSEPGLPADYLHYALRLMDELETRYPDPIRAVKLYKKIAVYIAANHAFGLRLQGPLIRGATMDHMRENARENLTPDKQTTERPNALMFTS</sequence>
<dbReference type="InterPro" id="IPR035587">
    <property type="entry name" value="DUS-like_FMN-bd"/>
</dbReference>
<evidence type="ECO:0000256" key="2">
    <source>
        <dbReference type="ARBA" id="ARBA00022630"/>
    </source>
</evidence>
<dbReference type="PANTHER" id="PTHR45846">
    <property type="entry name" value="TRNA-DIHYDROURIDINE(47) SYNTHASE [NAD(P)(+)]-LIKE"/>
    <property type="match status" value="1"/>
</dbReference>
<dbReference type="EMBL" id="WAIE01000003">
    <property type="protein sequence ID" value="KAB1441908.1"/>
    <property type="molecule type" value="Genomic_DNA"/>
</dbReference>
<protein>
    <submittedName>
        <fullName evidence="9">tRNA-dihydrouridine synthase family protein</fullName>
    </submittedName>
</protein>
<dbReference type="InterPro" id="IPR018517">
    <property type="entry name" value="tRNA_hU_synthase_CS"/>
</dbReference>
<keyword evidence="4" id="KW-0819">tRNA processing</keyword>
<evidence type="ECO:0000256" key="7">
    <source>
        <dbReference type="SAM" id="MobiDB-lite"/>
    </source>
</evidence>
<evidence type="ECO:0000259" key="8">
    <source>
        <dbReference type="Pfam" id="PF01207"/>
    </source>
</evidence>
<evidence type="ECO:0000256" key="3">
    <source>
        <dbReference type="ARBA" id="ARBA00022643"/>
    </source>
</evidence>
<accession>A0A6N6N2M9</accession>
<dbReference type="PANTHER" id="PTHR45846:SF1">
    <property type="entry name" value="TRNA-DIHYDROURIDINE(47) SYNTHASE [NAD(P)(+)]-LIKE"/>
    <property type="match status" value="1"/>
</dbReference>
<evidence type="ECO:0000313" key="10">
    <source>
        <dbReference type="Proteomes" id="UP000438699"/>
    </source>
</evidence>
<keyword evidence="3" id="KW-0288">FMN</keyword>
<proteinExistence type="predicted"/>
<feature type="region of interest" description="Disordered" evidence="7">
    <location>
        <begin position="329"/>
        <end position="350"/>
    </location>
</feature>
<dbReference type="Proteomes" id="UP000438699">
    <property type="component" value="Unassembled WGS sequence"/>
</dbReference>
<name>A0A6N6N2M9_9BACT</name>